<dbReference type="Gene3D" id="1.10.10.10">
    <property type="entry name" value="Winged helix-like DNA-binding domain superfamily/Winged helix DNA-binding domain"/>
    <property type="match status" value="1"/>
</dbReference>
<sequence>MLSNMTTTGQPTELSSDLRISVTRLARRLRTERADHGLTLGQVSMLATLDRHGPLTAGELALHEGIRPPSATRTLASLDELALITRGSSDTDRRRSVISITDAAREMLVKDRRRRDALLADLLDELSPDERRILAQASPILDRLAGA</sequence>
<evidence type="ECO:0000313" key="3">
    <source>
        <dbReference type="EMBL" id="CAB4997711.1"/>
    </source>
</evidence>
<proteinExistence type="predicted"/>
<dbReference type="PANTHER" id="PTHR39515">
    <property type="entry name" value="CONSERVED PROTEIN"/>
    <property type="match status" value="1"/>
</dbReference>
<evidence type="ECO:0000313" key="2">
    <source>
        <dbReference type="EMBL" id="CAB4940150.1"/>
    </source>
</evidence>
<dbReference type="EMBL" id="CAFBNF010000068">
    <property type="protein sequence ID" value="CAB4940150.1"/>
    <property type="molecule type" value="Genomic_DNA"/>
</dbReference>
<accession>A0A6J7NXD8</accession>
<protein>
    <submittedName>
        <fullName evidence="3">Unannotated protein</fullName>
    </submittedName>
</protein>
<organism evidence="3">
    <name type="scientific">freshwater metagenome</name>
    <dbReference type="NCBI Taxonomy" id="449393"/>
    <lineage>
        <taxon>unclassified sequences</taxon>
        <taxon>metagenomes</taxon>
        <taxon>ecological metagenomes</taxon>
    </lineage>
</organism>
<dbReference type="InterPro" id="IPR000835">
    <property type="entry name" value="HTH_MarR-typ"/>
</dbReference>
<name>A0A6J7NXD8_9ZZZZ</name>
<reference evidence="3" key="1">
    <citation type="submission" date="2020-05" db="EMBL/GenBank/DDBJ databases">
        <authorList>
            <person name="Chiriac C."/>
            <person name="Salcher M."/>
            <person name="Ghai R."/>
            <person name="Kavagutti S V."/>
        </authorList>
    </citation>
    <scope>NUCLEOTIDE SEQUENCE</scope>
</reference>
<dbReference type="InterPro" id="IPR036388">
    <property type="entry name" value="WH-like_DNA-bd_sf"/>
</dbReference>
<dbReference type="SUPFAM" id="SSF46785">
    <property type="entry name" value="Winged helix' DNA-binding domain"/>
    <property type="match status" value="1"/>
</dbReference>
<dbReference type="GO" id="GO:0003700">
    <property type="term" value="F:DNA-binding transcription factor activity"/>
    <property type="evidence" value="ECO:0007669"/>
    <property type="project" value="InterPro"/>
</dbReference>
<dbReference type="AlphaFoldDB" id="A0A6J7NXD8"/>
<feature type="domain" description="HTH marR-type" evidence="1">
    <location>
        <begin position="11"/>
        <end position="146"/>
    </location>
</feature>
<dbReference type="PROSITE" id="PS50995">
    <property type="entry name" value="HTH_MARR_2"/>
    <property type="match status" value="1"/>
</dbReference>
<evidence type="ECO:0000259" key="1">
    <source>
        <dbReference type="PROSITE" id="PS50995"/>
    </source>
</evidence>
<dbReference type="EMBL" id="CAFBOZ010000046">
    <property type="protein sequence ID" value="CAB4997711.1"/>
    <property type="molecule type" value="Genomic_DNA"/>
</dbReference>
<dbReference type="SMART" id="SM00347">
    <property type="entry name" value="HTH_MARR"/>
    <property type="match status" value="1"/>
</dbReference>
<dbReference type="InterPro" id="IPR052526">
    <property type="entry name" value="HTH-type_Bedaq_tolerance"/>
</dbReference>
<dbReference type="PANTHER" id="PTHR39515:SF2">
    <property type="entry name" value="HTH-TYPE TRANSCRIPTIONAL REGULATOR RV0880"/>
    <property type="match status" value="1"/>
</dbReference>
<gene>
    <name evidence="2" type="ORF">UFOPK3773_00803</name>
    <name evidence="3" type="ORF">UFOPK3992_00448</name>
</gene>
<dbReference type="InterPro" id="IPR036390">
    <property type="entry name" value="WH_DNA-bd_sf"/>
</dbReference>
<dbReference type="Pfam" id="PF12802">
    <property type="entry name" value="MarR_2"/>
    <property type="match status" value="1"/>
</dbReference>